<organism evidence="1 2">
    <name type="scientific">Gaopeijia maritima</name>
    <dbReference type="NCBI Taxonomy" id="3119007"/>
    <lineage>
        <taxon>Bacteria</taxon>
        <taxon>Pseudomonadati</taxon>
        <taxon>Gemmatimonadota</taxon>
        <taxon>Longimicrobiia</taxon>
        <taxon>Gaopeijiales</taxon>
        <taxon>Gaopeijiaceae</taxon>
        <taxon>Gaopeijia</taxon>
    </lineage>
</organism>
<dbReference type="Proteomes" id="UP001484239">
    <property type="component" value="Unassembled WGS sequence"/>
</dbReference>
<accession>A0ABU9ED53</accession>
<reference evidence="1 2" key="1">
    <citation type="submission" date="2024-02" db="EMBL/GenBank/DDBJ databases">
        <title>A novel Gemmatimonadota bacterium.</title>
        <authorList>
            <person name="Du Z.-J."/>
            <person name="Ye Y.-Q."/>
        </authorList>
    </citation>
    <scope>NUCLEOTIDE SEQUENCE [LARGE SCALE GENOMIC DNA]</scope>
    <source>
        <strain evidence="1 2">DH-20</strain>
    </source>
</reference>
<dbReference type="PROSITE" id="PS51257">
    <property type="entry name" value="PROKAR_LIPOPROTEIN"/>
    <property type="match status" value="1"/>
</dbReference>
<dbReference type="RefSeq" id="WP_405287517.1">
    <property type="nucleotide sequence ID" value="NZ_JBBHLI010000013.1"/>
</dbReference>
<proteinExistence type="predicted"/>
<comment type="caution">
    <text evidence="1">The sequence shown here is derived from an EMBL/GenBank/DDBJ whole genome shotgun (WGS) entry which is preliminary data.</text>
</comment>
<dbReference type="InterPro" id="IPR008969">
    <property type="entry name" value="CarboxyPept-like_regulatory"/>
</dbReference>
<protein>
    <submittedName>
        <fullName evidence="1">Carboxypeptidase-like regulatory domain-containing protein</fullName>
    </submittedName>
</protein>
<evidence type="ECO:0000313" key="2">
    <source>
        <dbReference type="Proteomes" id="UP001484239"/>
    </source>
</evidence>
<name>A0ABU9ED53_9BACT</name>
<evidence type="ECO:0000313" key="1">
    <source>
        <dbReference type="EMBL" id="MEK9502677.1"/>
    </source>
</evidence>
<dbReference type="SUPFAM" id="SSF49464">
    <property type="entry name" value="Carboxypeptidase regulatory domain-like"/>
    <property type="match status" value="1"/>
</dbReference>
<sequence>MNTRTVAASLAGMAVLLGCETTAPPLCTLQVVPGIALLVVEAATAAPVLDSVTVAVRDGDFEEFPETTGSGGFHAAHERPGTYEVTVTHPRFEPWERDSLRVEAGVCHVTTVGVTAELVAR</sequence>
<gene>
    <name evidence="1" type="ORF">WI372_16905</name>
</gene>
<dbReference type="Gene3D" id="2.60.40.1120">
    <property type="entry name" value="Carboxypeptidase-like, regulatory domain"/>
    <property type="match status" value="1"/>
</dbReference>
<dbReference type="EMBL" id="JBBHLI010000013">
    <property type="protein sequence ID" value="MEK9502677.1"/>
    <property type="molecule type" value="Genomic_DNA"/>
</dbReference>
<keyword evidence="2" id="KW-1185">Reference proteome</keyword>